<evidence type="ECO:0000313" key="5">
    <source>
        <dbReference type="EMBL" id="MBF4766306.1"/>
    </source>
</evidence>
<dbReference type="Proteomes" id="UP000660668">
    <property type="component" value="Unassembled WGS sequence"/>
</dbReference>
<gene>
    <name evidence="5" type="ORF">ISU10_00830</name>
</gene>
<sequence length="274" mass="30074">MTDASRTTVHRSITVPLAQGAAFALFTDGMDSWWPRDGYSIGQAPSQQSCLEAYEGGRWFERSTDGSEHVWGRVLHWQPPHRVVMSWQISPDWTADLTVATEVDIRFTDIGAGGTRVDLEHRHLDRYGDRQGDMLVALGSPDGWQAVLAAYAAKVAPIGFDRHTLVTLILRPDAPELSPAEAEALQNAHLAHTADLVAAGHILAAGPPVDPDDERLRGISLWSVDPNTARRMCDEDPAVRAGRLAAQVATWMTPSGQLRFERVRVPRSMAEVEG</sequence>
<keyword evidence="6" id="KW-1185">Reference proteome</keyword>
<dbReference type="Pfam" id="PF08327">
    <property type="entry name" value="AHSA1"/>
    <property type="match status" value="1"/>
</dbReference>
<dbReference type="SUPFAM" id="SSF55961">
    <property type="entry name" value="Bet v1-like"/>
    <property type="match status" value="1"/>
</dbReference>
<dbReference type="SUPFAM" id="SSF54909">
    <property type="entry name" value="Dimeric alpha+beta barrel"/>
    <property type="match status" value="1"/>
</dbReference>
<evidence type="ECO:0000259" key="4">
    <source>
        <dbReference type="Pfam" id="PF08327"/>
    </source>
</evidence>
<dbReference type="InterPro" id="IPR023393">
    <property type="entry name" value="START-like_dom_sf"/>
</dbReference>
<name>A0A930VIM5_9ACTN</name>
<evidence type="ECO:0000259" key="3">
    <source>
        <dbReference type="Pfam" id="PF03795"/>
    </source>
</evidence>
<proteinExistence type="inferred from homology"/>
<dbReference type="InterPro" id="IPR005545">
    <property type="entry name" value="YCII"/>
</dbReference>
<dbReference type="RefSeq" id="WP_154686941.1">
    <property type="nucleotide sequence ID" value="NZ_JADKPO010000001.1"/>
</dbReference>
<comment type="similarity">
    <text evidence="2">Belongs to the YciI family.</text>
</comment>
<dbReference type="AlphaFoldDB" id="A0A930VIM5"/>
<dbReference type="InterPro" id="IPR011008">
    <property type="entry name" value="Dimeric_a/b-barrel"/>
</dbReference>
<dbReference type="InterPro" id="IPR013538">
    <property type="entry name" value="ASHA1/2-like_C"/>
</dbReference>
<dbReference type="EMBL" id="JADKPO010000001">
    <property type="protein sequence ID" value="MBF4766306.1"/>
    <property type="molecule type" value="Genomic_DNA"/>
</dbReference>
<protein>
    <submittedName>
        <fullName evidence="5">SRPBCC domain-containing protein</fullName>
    </submittedName>
</protein>
<reference evidence="5" key="1">
    <citation type="submission" date="2020-11" db="EMBL/GenBank/DDBJ databases">
        <title>Nocardioides cynanchi sp. nov., isolated from soil of rhizosphere of Cynanchum wilfordii.</title>
        <authorList>
            <person name="Lee J.-S."/>
            <person name="Suh M.K."/>
            <person name="Kim J.-S."/>
        </authorList>
    </citation>
    <scope>NUCLEOTIDE SEQUENCE</scope>
    <source>
        <strain evidence="5">KCTC 19276</strain>
    </source>
</reference>
<evidence type="ECO:0000256" key="1">
    <source>
        <dbReference type="ARBA" id="ARBA00006817"/>
    </source>
</evidence>
<evidence type="ECO:0000313" key="6">
    <source>
        <dbReference type="Proteomes" id="UP000660668"/>
    </source>
</evidence>
<organism evidence="5 6">
    <name type="scientific">Nocardioides agariphilus</name>
    <dbReference type="NCBI Taxonomy" id="433664"/>
    <lineage>
        <taxon>Bacteria</taxon>
        <taxon>Bacillati</taxon>
        <taxon>Actinomycetota</taxon>
        <taxon>Actinomycetes</taxon>
        <taxon>Propionibacteriales</taxon>
        <taxon>Nocardioidaceae</taxon>
        <taxon>Nocardioides</taxon>
    </lineage>
</organism>
<feature type="domain" description="Activator of Hsp90 ATPase homologue 1/2-like C-terminal" evidence="4">
    <location>
        <begin position="51"/>
        <end position="148"/>
    </location>
</feature>
<dbReference type="Pfam" id="PF03795">
    <property type="entry name" value="YCII"/>
    <property type="match status" value="1"/>
</dbReference>
<accession>A0A930VIM5</accession>
<dbReference type="Gene3D" id="3.30.530.20">
    <property type="match status" value="1"/>
</dbReference>
<evidence type="ECO:0000256" key="2">
    <source>
        <dbReference type="ARBA" id="ARBA00007689"/>
    </source>
</evidence>
<comment type="caution">
    <text evidence="5">The sequence shown here is derived from an EMBL/GenBank/DDBJ whole genome shotgun (WGS) entry which is preliminary data.</text>
</comment>
<dbReference type="CDD" id="cd08891">
    <property type="entry name" value="SRPBCC_CalC"/>
    <property type="match status" value="1"/>
</dbReference>
<feature type="domain" description="YCII-related" evidence="3">
    <location>
        <begin position="168"/>
        <end position="244"/>
    </location>
</feature>
<comment type="similarity">
    <text evidence="1">Belongs to the AHA1 family.</text>
</comment>